<feature type="region of interest" description="Disordered" evidence="9">
    <location>
        <begin position="1"/>
        <end position="26"/>
    </location>
</feature>
<evidence type="ECO:0000259" key="11">
    <source>
        <dbReference type="PROSITE" id="PS50026"/>
    </source>
</evidence>
<feature type="binding site" evidence="8">
    <location>
        <position position="323"/>
    </location>
    <ligand>
        <name>Zn(2+)</name>
        <dbReference type="ChEBI" id="CHEBI:29105"/>
        <note>catalytic</note>
    </ligand>
</feature>
<dbReference type="SMART" id="SM00050">
    <property type="entry name" value="DISIN"/>
    <property type="match status" value="1"/>
</dbReference>
<dbReference type="InterPro" id="IPR002870">
    <property type="entry name" value="Peptidase_M12B_N"/>
</dbReference>
<dbReference type="Pfam" id="PF00200">
    <property type="entry name" value="Disintegrin"/>
    <property type="match status" value="1"/>
</dbReference>
<keyword evidence="4 10" id="KW-0472">Membrane</keyword>
<dbReference type="PROSITE" id="PS50026">
    <property type="entry name" value="EGF_3"/>
    <property type="match status" value="1"/>
</dbReference>
<dbReference type="Proteomes" id="UP000708208">
    <property type="component" value="Unassembled WGS sequence"/>
</dbReference>
<keyword evidence="3 10" id="KW-1133">Transmembrane helix</keyword>
<feature type="domain" description="EGF-like" evidence="11">
    <location>
        <begin position="639"/>
        <end position="676"/>
    </location>
</feature>
<feature type="compositionally biased region" description="Acidic residues" evidence="9">
    <location>
        <begin position="1097"/>
        <end position="1107"/>
    </location>
</feature>
<dbReference type="GO" id="GO:0006508">
    <property type="term" value="P:proteolysis"/>
    <property type="evidence" value="ECO:0007669"/>
    <property type="project" value="InterPro"/>
</dbReference>
<dbReference type="GO" id="GO:0005886">
    <property type="term" value="C:plasma membrane"/>
    <property type="evidence" value="ECO:0007669"/>
    <property type="project" value="UniProtKB-ARBA"/>
</dbReference>
<dbReference type="OrthoDB" id="5951731at2759"/>
<feature type="binding site" evidence="8">
    <location>
        <position position="333"/>
    </location>
    <ligand>
        <name>Zn(2+)</name>
        <dbReference type="ChEBI" id="CHEBI:29105"/>
        <note>catalytic</note>
    </ligand>
</feature>
<feature type="transmembrane region" description="Helical" evidence="10">
    <location>
        <begin position="722"/>
        <end position="746"/>
    </location>
</feature>
<dbReference type="PANTHER" id="PTHR11905:SF237">
    <property type="entry name" value="MIND-MELD, ISOFORM J"/>
    <property type="match status" value="1"/>
</dbReference>
<evidence type="ECO:0000256" key="3">
    <source>
        <dbReference type="ARBA" id="ARBA00022989"/>
    </source>
</evidence>
<feature type="binding site" evidence="8">
    <location>
        <position position="327"/>
    </location>
    <ligand>
        <name>Zn(2+)</name>
        <dbReference type="ChEBI" id="CHEBI:29105"/>
        <note>catalytic</note>
    </ligand>
</feature>
<dbReference type="Pfam" id="PF01562">
    <property type="entry name" value="Pep_M12B_propep"/>
    <property type="match status" value="1"/>
</dbReference>
<feature type="compositionally biased region" description="Low complexity" evidence="9">
    <location>
        <begin position="14"/>
        <end position="26"/>
    </location>
</feature>
<evidence type="ECO:0000256" key="8">
    <source>
        <dbReference type="PROSITE-ProRule" id="PRU00276"/>
    </source>
</evidence>
<evidence type="ECO:0000256" key="9">
    <source>
        <dbReference type="SAM" id="MobiDB-lite"/>
    </source>
</evidence>
<feature type="disulfide bond" evidence="6">
    <location>
        <begin position="457"/>
        <end position="477"/>
    </location>
</feature>
<evidence type="ECO:0000256" key="4">
    <source>
        <dbReference type="ARBA" id="ARBA00023136"/>
    </source>
</evidence>
<feature type="compositionally biased region" description="Low complexity" evidence="9">
    <location>
        <begin position="1030"/>
        <end position="1043"/>
    </location>
</feature>
<evidence type="ECO:0000256" key="10">
    <source>
        <dbReference type="SAM" id="Phobius"/>
    </source>
</evidence>
<keyword evidence="8" id="KW-0479">Metal-binding</keyword>
<dbReference type="AlphaFoldDB" id="A0A8J2PDK2"/>
<feature type="region of interest" description="Disordered" evidence="9">
    <location>
        <begin position="811"/>
        <end position="840"/>
    </location>
</feature>
<keyword evidence="7" id="KW-0245">EGF-like domain</keyword>
<organism evidence="14 15">
    <name type="scientific">Allacma fusca</name>
    <dbReference type="NCBI Taxonomy" id="39272"/>
    <lineage>
        <taxon>Eukaryota</taxon>
        <taxon>Metazoa</taxon>
        <taxon>Ecdysozoa</taxon>
        <taxon>Arthropoda</taxon>
        <taxon>Hexapoda</taxon>
        <taxon>Collembola</taxon>
        <taxon>Symphypleona</taxon>
        <taxon>Sminthuridae</taxon>
        <taxon>Allacma</taxon>
    </lineage>
</organism>
<protein>
    <recommendedName>
        <fullName evidence="16">Disintegrin and metalloproteinase domain-containing protein 11</fullName>
    </recommendedName>
</protein>
<dbReference type="InterPro" id="IPR013111">
    <property type="entry name" value="EGF_extracell"/>
</dbReference>
<evidence type="ECO:0000313" key="15">
    <source>
        <dbReference type="Proteomes" id="UP000708208"/>
    </source>
</evidence>
<dbReference type="InterPro" id="IPR034027">
    <property type="entry name" value="Reprolysin_adamalysin"/>
</dbReference>
<dbReference type="InterPro" id="IPR006586">
    <property type="entry name" value="ADAM_Cys-rich"/>
</dbReference>
<dbReference type="Pfam" id="PF01421">
    <property type="entry name" value="Reprolysin"/>
    <property type="match status" value="1"/>
</dbReference>
<dbReference type="Pfam" id="PF07974">
    <property type="entry name" value="EGF_2"/>
    <property type="match status" value="1"/>
</dbReference>
<feature type="compositionally biased region" description="Low complexity" evidence="9">
    <location>
        <begin position="1114"/>
        <end position="1124"/>
    </location>
</feature>
<evidence type="ECO:0000256" key="7">
    <source>
        <dbReference type="PROSITE-ProRule" id="PRU00076"/>
    </source>
</evidence>
<dbReference type="InterPro" id="IPR001590">
    <property type="entry name" value="Peptidase_M12B"/>
</dbReference>
<gene>
    <name evidence="14" type="ORF">AFUS01_LOCUS29961</name>
</gene>
<dbReference type="InterPro" id="IPR001762">
    <property type="entry name" value="Disintegrin_dom"/>
</dbReference>
<dbReference type="PROSITE" id="PS50214">
    <property type="entry name" value="DISINTEGRIN_2"/>
    <property type="match status" value="1"/>
</dbReference>
<feature type="region of interest" description="Disordered" evidence="9">
    <location>
        <begin position="1095"/>
        <end position="1160"/>
    </location>
</feature>
<dbReference type="FunFam" id="4.10.70.10:FF:000001">
    <property type="entry name" value="Disintegrin and metalloproteinase domain-containing protein 22"/>
    <property type="match status" value="1"/>
</dbReference>
<dbReference type="InterPro" id="IPR000742">
    <property type="entry name" value="EGF"/>
</dbReference>
<keyword evidence="5 7" id="KW-1015">Disulfide bond</keyword>
<evidence type="ECO:0000256" key="2">
    <source>
        <dbReference type="ARBA" id="ARBA00022692"/>
    </source>
</evidence>
<evidence type="ECO:0000256" key="1">
    <source>
        <dbReference type="ARBA" id="ARBA00004167"/>
    </source>
</evidence>
<dbReference type="EMBL" id="CAJVCH010451608">
    <property type="protein sequence ID" value="CAG7819522.1"/>
    <property type="molecule type" value="Genomic_DNA"/>
</dbReference>
<feature type="domain" description="Disintegrin" evidence="12">
    <location>
        <begin position="397"/>
        <end position="485"/>
    </location>
</feature>
<evidence type="ECO:0000256" key="6">
    <source>
        <dbReference type="PROSITE-ProRule" id="PRU00068"/>
    </source>
</evidence>
<keyword evidence="2 10" id="KW-0812">Transmembrane</keyword>
<dbReference type="Pfam" id="PF08516">
    <property type="entry name" value="ADAM_CR"/>
    <property type="match status" value="1"/>
</dbReference>
<sequence length="1160" mass="128297">MGLSTREATSKGPRSQAQGMQAMQQSRPGKHFHRTSFLIQAFNHKFRLILELNPTLIAPNILQRHVFNENTDQQERPDYEMCYYHGIVEGLEWSAAAVRTCNGLSGIIHMGNETFIIHPFYGGDLSHKHPHIVFEAKSVGRQSCGNKYLFEKYNNNYNVHQTPFGSSYHEFGGRRVEEKNGPQYFIELAVLLDKPMFDKRNGSTRLQVIHDALQIVNIADLYFRKLSTAISVVYVETWQKDNFLALPHNDRENLQQTLAKLTDIYGPRSLYKINKDSTMLISGVAFQESGVGVPSSICKSTSMGVVTDVSIYQPHITGVALAHMLGHNLNMPHDQEVEGCHCPNWYGCIMSENIVGRDGIQPYRFSECSRRSYLSAFSAGHAICLSNKPNMFEPPIKMTCGNGQLEPGEECDCGTPDQCAKDPCCDGLRCRLYTTSQCANEMPCCENCQFKRSSIVCRPAASECDLPEYCTGVSAECPLNTYKKNGSPCGDKWGYCYNGFCPTLDQQCKAIWDWGAKVANKVCFDHFNVRGLHNGHCGREKGRKEEKGYRSCSEENVMCGLLHCKGGEQSPTAASTLQNTTFSRSLFKINGTEVECKSLNGQPKDLNADQMELVRDGTKCDTGKICLNQTCIKVGSLLDGKSCPTNHDNLPCSGHGDCSNVNICHCFDGYEGLDCSMSVSIEHLPGPEARTTPVPLYGNETTTTKQGKIIVAGPDVQGSNTIVLVFGMVSVVGGVFLLFAMLALCYRRSTVPKYETSHPSFNPKTFKLTHNPPPVINPQNIDNRILSFTQLPTFRDQHNLGVTGSVKNLGASGGVNGDDETGDETSAFLGTPNSVGGNRFPEKGILKKFVEEDGSQSDNNEGLCEVERTLKSLNGYHEDILAALRVAAAQRGVGDVNSTPPPQGISRLSDGYPEYPDFGSEFPLLRSSTDRIAQGQQDEESNDETGGPLRIRNLEDLLRQLEHHSSGRHMSPCGSEDIRMSETEADRHYRLHSADCGGSRRRINIDDDNGFVLGRYRGPGMTSTTPVSQNVPKNMSNHNNNNNFVRSRTPMSDYGHMTVPQPDNSQDDLDSCLDGYASPFCPCYFCNQPNLLNTSTSEEEEDDEDEETARQMSRSRSSVSSASRKLQNMYNPPSVDSFGSQSPPMHLSSPLNGILPNYKL</sequence>
<evidence type="ECO:0000313" key="14">
    <source>
        <dbReference type="EMBL" id="CAG7819522.1"/>
    </source>
</evidence>
<dbReference type="GO" id="GO:0004222">
    <property type="term" value="F:metalloendopeptidase activity"/>
    <property type="evidence" value="ECO:0007669"/>
    <property type="project" value="InterPro"/>
</dbReference>
<feature type="domain" description="Peptidase M12B" evidence="13">
    <location>
        <begin position="184"/>
        <end position="389"/>
    </location>
</feature>
<evidence type="ECO:0000259" key="13">
    <source>
        <dbReference type="PROSITE" id="PS50215"/>
    </source>
</evidence>
<dbReference type="SMART" id="SM00608">
    <property type="entry name" value="ACR"/>
    <property type="match status" value="1"/>
</dbReference>
<feature type="disulfide bond" evidence="7">
    <location>
        <begin position="666"/>
        <end position="675"/>
    </location>
</feature>
<comment type="caution">
    <text evidence="14">The sequence shown here is derived from an EMBL/GenBank/DDBJ whole genome shotgun (WGS) entry which is preliminary data.</text>
</comment>
<dbReference type="PROSITE" id="PS01186">
    <property type="entry name" value="EGF_2"/>
    <property type="match status" value="1"/>
</dbReference>
<dbReference type="PROSITE" id="PS50215">
    <property type="entry name" value="ADAM_MEPRO"/>
    <property type="match status" value="1"/>
</dbReference>
<name>A0A8J2PDK2_9HEXA</name>
<keyword evidence="15" id="KW-1185">Reference proteome</keyword>
<evidence type="ECO:0000259" key="12">
    <source>
        <dbReference type="PROSITE" id="PS50214"/>
    </source>
</evidence>
<proteinExistence type="predicted"/>
<keyword evidence="8" id="KW-0862">Zinc</keyword>
<feature type="region of interest" description="Disordered" evidence="9">
    <location>
        <begin position="1016"/>
        <end position="1044"/>
    </location>
</feature>
<accession>A0A8J2PDK2</accession>
<comment type="subcellular location">
    <subcellularLocation>
        <location evidence="1">Membrane</location>
        <topology evidence="1">Single-pass membrane protein</topology>
    </subcellularLocation>
</comment>
<comment type="caution">
    <text evidence="7">Lacks conserved residue(s) required for the propagation of feature annotation.</text>
</comment>
<evidence type="ECO:0008006" key="16">
    <source>
        <dbReference type="Google" id="ProtNLM"/>
    </source>
</evidence>
<reference evidence="14" key="1">
    <citation type="submission" date="2021-06" db="EMBL/GenBank/DDBJ databases">
        <authorList>
            <person name="Hodson N. C."/>
            <person name="Mongue J. A."/>
            <person name="Jaron S. K."/>
        </authorList>
    </citation>
    <scope>NUCLEOTIDE SEQUENCE</scope>
</reference>
<evidence type="ECO:0000256" key="5">
    <source>
        <dbReference type="ARBA" id="ARBA00023157"/>
    </source>
</evidence>
<dbReference type="PROSITE" id="PS00022">
    <property type="entry name" value="EGF_1"/>
    <property type="match status" value="1"/>
</dbReference>
<dbReference type="GO" id="GO:0046872">
    <property type="term" value="F:metal ion binding"/>
    <property type="evidence" value="ECO:0007669"/>
    <property type="project" value="UniProtKB-KW"/>
</dbReference>
<dbReference type="CDD" id="cd04269">
    <property type="entry name" value="ZnMc_adamalysin_II_like"/>
    <property type="match status" value="1"/>
</dbReference>
<dbReference type="PANTHER" id="PTHR11905">
    <property type="entry name" value="ADAM A DISINTEGRIN AND METALLOPROTEASE DOMAIN"/>
    <property type="match status" value="1"/>
</dbReference>